<evidence type="ECO:0000313" key="12">
    <source>
        <dbReference type="Proteomes" id="UP001329430"/>
    </source>
</evidence>
<feature type="region of interest" description="Disordered" evidence="8">
    <location>
        <begin position="1217"/>
        <end position="1247"/>
    </location>
</feature>
<evidence type="ECO:0000256" key="2">
    <source>
        <dbReference type="ARBA" id="ARBA00022723"/>
    </source>
</evidence>
<dbReference type="Gene3D" id="4.10.1060.10">
    <property type="entry name" value="Zinc finger, RanBP2-type"/>
    <property type="match status" value="4"/>
</dbReference>
<feature type="repeat" description="TPR" evidence="6">
    <location>
        <begin position="60"/>
        <end position="93"/>
    </location>
</feature>
<organism evidence="11 12">
    <name type="scientific">Pyrocoelia pectoralis</name>
    <dbReference type="NCBI Taxonomy" id="417401"/>
    <lineage>
        <taxon>Eukaryota</taxon>
        <taxon>Metazoa</taxon>
        <taxon>Ecdysozoa</taxon>
        <taxon>Arthropoda</taxon>
        <taxon>Hexapoda</taxon>
        <taxon>Insecta</taxon>
        <taxon>Pterygota</taxon>
        <taxon>Neoptera</taxon>
        <taxon>Endopterygota</taxon>
        <taxon>Coleoptera</taxon>
        <taxon>Polyphaga</taxon>
        <taxon>Elateriformia</taxon>
        <taxon>Elateroidea</taxon>
        <taxon>Lampyridae</taxon>
        <taxon>Lampyrinae</taxon>
        <taxon>Pyrocoelia</taxon>
    </lineage>
</organism>
<feature type="compositionally biased region" description="Acidic residues" evidence="8">
    <location>
        <begin position="2005"/>
        <end position="2016"/>
    </location>
</feature>
<dbReference type="SUPFAM" id="SSF48452">
    <property type="entry name" value="TPR-like"/>
    <property type="match status" value="1"/>
</dbReference>
<dbReference type="Gene3D" id="1.25.40.10">
    <property type="entry name" value="Tetratricopeptide repeat domain"/>
    <property type="match status" value="1"/>
</dbReference>
<dbReference type="InterPro" id="IPR019734">
    <property type="entry name" value="TPR_rpt"/>
</dbReference>
<evidence type="ECO:0000256" key="6">
    <source>
        <dbReference type="PROSITE-ProRule" id="PRU00339"/>
    </source>
</evidence>
<dbReference type="InterPro" id="IPR011993">
    <property type="entry name" value="PH-like_dom_sf"/>
</dbReference>
<feature type="region of interest" description="Disordered" evidence="8">
    <location>
        <begin position="1993"/>
        <end position="2020"/>
    </location>
</feature>
<evidence type="ECO:0000256" key="3">
    <source>
        <dbReference type="ARBA" id="ARBA00022771"/>
    </source>
</evidence>
<keyword evidence="12" id="KW-1185">Reference proteome</keyword>
<dbReference type="InterPro" id="IPR000156">
    <property type="entry name" value="Ran_bind_dom"/>
</dbReference>
<dbReference type="GO" id="GO:0008270">
    <property type="term" value="F:zinc ion binding"/>
    <property type="evidence" value="ECO:0007669"/>
    <property type="project" value="UniProtKB-KW"/>
</dbReference>
<accession>A0AAN7ZEG5</accession>
<feature type="coiled-coil region" evidence="7">
    <location>
        <begin position="918"/>
        <end position="950"/>
    </location>
</feature>
<dbReference type="SMART" id="SM00547">
    <property type="entry name" value="ZnF_RBZ"/>
    <property type="match status" value="4"/>
</dbReference>
<dbReference type="PROSITE" id="PS50005">
    <property type="entry name" value="TPR"/>
    <property type="match status" value="1"/>
</dbReference>
<feature type="compositionally biased region" description="Acidic residues" evidence="8">
    <location>
        <begin position="2915"/>
        <end position="2933"/>
    </location>
</feature>
<dbReference type="EMBL" id="JAVRBK010000008">
    <property type="protein sequence ID" value="KAK5640487.1"/>
    <property type="molecule type" value="Genomic_DNA"/>
</dbReference>
<evidence type="ECO:0000259" key="10">
    <source>
        <dbReference type="PROSITE" id="PS50199"/>
    </source>
</evidence>
<dbReference type="Proteomes" id="UP001329430">
    <property type="component" value="Chromosome 8"/>
</dbReference>
<gene>
    <name evidence="11" type="ORF">RI129_011298</name>
</gene>
<dbReference type="PANTHER" id="PTHR23138:SF87">
    <property type="entry name" value="E3 SUMO-PROTEIN LIGASE RANBP2"/>
    <property type="match status" value="1"/>
</dbReference>
<dbReference type="SUPFAM" id="SSF50729">
    <property type="entry name" value="PH domain-like"/>
    <property type="match status" value="6"/>
</dbReference>
<feature type="region of interest" description="Disordered" evidence="8">
    <location>
        <begin position="2733"/>
        <end position="2753"/>
    </location>
</feature>
<evidence type="ECO:0000259" key="9">
    <source>
        <dbReference type="PROSITE" id="PS50196"/>
    </source>
</evidence>
<dbReference type="Gene3D" id="2.30.29.30">
    <property type="entry name" value="Pleckstrin-homology domain (PH domain)/Phosphotyrosine-binding domain (PTB)"/>
    <property type="match status" value="6"/>
</dbReference>
<dbReference type="SMART" id="SM00160">
    <property type="entry name" value="RanBD"/>
    <property type="match status" value="5"/>
</dbReference>
<feature type="domain" description="RanBD1" evidence="9">
    <location>
        <begin position="1241"/>
        <end position="1375"/>
    </location>
</feature>
<dbReference type="InterPro" id="IPR011990">
    <property type="entry name" value="TPR-like_helical_dom_sf"/>
</dbReference>
<keyword evidence="2" id="KW-0479">Metal-binding</keyword>
<dbReference type="InterPro" id="IPR001876">
    <property type="entry name" value="Znf_RanBP2"/>
</dbReference>
<dbReference type="FunFam" id="4.10.1060.10:FF:000003">
    <property type="entry name" value="E3 SUMO-protein ligase RanBP2"/>
    <property type="match status" value="2"/>
</dbReference>
<dbReference type="SUPFAM" id="SSF90209">
    <property type="entry name" value="Ran binding protein zinc finger-like"/>
    <property type="match status" value="4"/>
</dbReference>
<dbReference type="GO" id="GO:0005096">
    <property type="term" value="F:GTPase activator activity"/>
    <property type="evidence" value="ECO:0007669"/>
    <property type="project" value="TreeGrafter"/>
</dbReference>
<evidence type="ECO:0008006" key="13">
    <source>
        <dbReference type="Google" id="ProtNLM"/>
    </source>
</evidence>
<evidence type="ECO:0000256" key="1">
    <source>
        <dbReference type="ARBA" id="ARBA00022553"/>
    </source>
</evidence>
<comment type="caution">
    <text evidence="11">The sequence shown here is derived from an EMBL/GenBank/DDBJ whole genome shotgun (WGS) entry which is preliminary data.</text>
</comment>
<sequence length="3051" mass="343533">MFNTKLEVDRHVESCLKKINNETERNLRSFAFAKLYFKVGEYEYARRHVCTYLMSKPLSAEAQSFLGKILEKQGKTEAAIDAFRRSLALDSKQNSLIIKVCELIASGNVGMDITTLRSYCEEAQRIDPHNPIVYNLKERLIAAESEDPNDVTKLLLTELETRPTDVHLRVRLLRHLLDNNQTKEAYKHASDIELKNTPIFLNSLVWYEVVGEVLVRYQRESADLPTDFWMLLVSVLDKLASLTLNIHFSNIKTATECTTAVFNLDQTLGIAVKHLPGVNERPLLREFLTHYRAQVCFHLSCLLYKQAKMELIKFKDATNLSLPLLFSAYNAQPPDINCMWLDHDSDIHKRQMKKWHQEASFRCSQAGHMLQSTAKEHKNALIERVRQGSSGLWREQLFKKLFITRDEQMKMSSSYFVTCPELLNVCVQLPEVGDLKIYDGYAQLMYPDSLHNLVWLCLNIPLASFKCTVFDGLQYSVRNVNNCSAESLNLLDVESFIYCAALTVQSHHDELKNQSFYSSERPTLIPASITDQLGTLQQSKWLKTAYTMYKNDYGVNFSEVRLNLIRGIEVVRCCGNHGLDVKLLVTLAATFTERAKHLTKQSEIEFNEARADLYWKSALPLLEKLQNNQALSYSPNRLFEYKSKEMPVSEILSYIEDARLFNGQLLLKKKEYEKALLVFDSLKSPYASYYQAQIYKIMAEQQLNQNKENVTSEMRSQHIILLSRSRDCYYLTLDRLRDPLMDRKHPLNKQLGTEIEKIERLLSCIDSDVYNYRNECDGLSDENFSTNGSIGDHVFSSTQYPGEAITPHLDRTPFTNRFRTDLQMKREARPSPERLDAQLRQMQATRDATMGHMLEQNRIIAESHKILVEEFRWLKEAVTNITSSVNDFKHTKPVGSELQEIKDSICGLKSAVDELQSFRDVTDLVQEMKKEIAELKKEQAKSKNQLSEEDLYVLDDEYSADYGMNSNVAAAFNPANLYPRLPPTYQSSPALCPAMYPVYPYANLGLPQAGTLPFGQETQIPDFRSLNLPQPLAQPNYVQPNLPNKSPWDIGVVQSTLGQLNMIQPVMVPQILPQPQQPNIFRDTIPNAVVTTSLFPSLSTTTATASSMSNAPINVVITSSDPLPKTTTATTQVLSVTIPPQHLKGNVQPKSHPHNYQIPLPTTSTSILNMTPTVISQPPPVVTTQGLLSNVAPPIYSAVNAKSTNLGLQIDKTLNQSFNTSNDSKADRSSRSIEEHDPCPDFKPIVPLPDEVPLNTGEENESVLFSERAKLFRFVNKEWRERGVGIIKILEDNDTGKIRVVMRRDQVHKICANHFLTPDMVLQTMSNSTRAFMWAANDFSNQEMVLETLCVRFKTEEEATAFSTAFENAKQKLQPKDINVSKSTSLGGFTFTSPPTFKPKEQVVTPSVTPVQDTTKSSPFASFTFGTKAPTQTPKKESQTAALLERVVNKTAEENAEILFESHAELLKYDVDVKEWKECAVGVIKLLKEQIIRLLMRQDQVLKVCCNHQLCRSTKFKKMPKNPKAISWCAQDFSDGELKPEMFTVRFETEEQSDTFYKAVTSAQGLLDNNDVVKSDEKVAIMEIKGDGVAKEKSKEEKKVKGDSGETSGEQKLNKSKLKTGGWKCKNCYIYNESKDHLCVACDTPKNNTTPSKSSEPIFSFGSPPGVTSSFGTSQFSFGAPVTTVASSTSFVFGQQSLDNSVKPTETDATASVSSWGDTFKPKPGSWECQQCLVRNDSNKLYCVSCESPKDDSVPKKETGQLKFDTEPGTFAFGIKPTPFTFQPPQQQSDTTVKENYFKPVTPLSNKGEVKNTTSEVEFVSETQVRAEEVEEAIRLKLPPKFMAYRQLPNCTCDTCKKDDTILGELFDSKKSPTTPETLKDILAKPKLCIASSETNDTLKSFTFSPKTETSQIPLKSVFSKNATPKMFGEGTPLIGSTPPSSLTQDDPIFKADPSLSFASLSNSKADGLGFGKKAEDGDKAFAFLGSGAPVFSQPKKDKAKTADEVEESEPDAGEEYDPHYEPIVPLPDAIVVSTGEEEEVAVFDERAKLFRYDNNTKEWKERGVGQMKILHHPINCTYRFILRREQVHKVVLNMLITSSLDLQPMITSDKAWLWYGVNHADEGQQMEKLAVRFKNCELSSAFHAIVKDIISKVKDVKPSSTVKAEDDNGTKKEIVVTETAESPGVNWDKFKNKAGIWKCETCYIHNEAKNQICVACETAKDSTTSSKPVFSFGISPPKVTSSGVNFSASQFSFGTPVTTVTSSTSFVFGQKTVTEPSSSWGDAFKPKAGSWECQQCLIRNDADKVRCVSCEHPKDKSTESAAGGQFNFSTPTTTFGFTFSTPTFTPDPFKSGDESKEQFVFGSPQQHAFEFTPRSPRRQSSGQGDGESDSFVEDEGDHIYFKPVIPLPNKVEVKTGEEEEEVLYCHRAKLFRFVDGEWKERGIGDIKILLNRDNGKLRVVMRREQVLKICLNHALTRDVEYLAKDDKTWLFAASDFSEGEINNWQFCVRFKTSIIAQEFKTAVDDALKNSSSSSSAFDKSVIDEDTSEVVFVSETQVSAEEEAEAIRLKLPPKFMAYRQLPDCTCPTCKRDDVILSQLFQPTTTSHTSPVTQTDAFKSFSFTLKPDQTPNIFSQQTPSKSVFSNATFGTPVSSDAPKETANIFGNAKGYNIFQPSNLSKPLATADEPIFKVDNSLSFASLSNLKADNVAFGKKTEEGDKVFSFLGAGKPVFGARPKKDDGEESESETTEEYDPHYEPIVPLPEVVAVSTGEEEEMVIFDERAKLFRYDNNTREWKERGVGQMKILHHPINSTYRFILRREQVHKVVLNMLITSSLELQPMVTSDKAWLWYGVNHADEGQQMEKLAVRFKSCDLAGNFHSTVQNVLSSIKEHEKTLPSMLHNFGLDVSDEHSEDKEGEDDDDEDDDEDEEEDERTTMFMKSCHLSEEVQPGEWKEICFGELSMYYEPEFYASRISMCNSSGMEVVSTIIEADTEMTFEDDYCIWRTADWQANMESTRTVKATFATPQDAENFHCRYLESLQYAQETSNDEE</sequence>
<feature type="domain" description="RanBD1" evidence="9">
    <location>
        <begin position="2401"/>
        <end position="2533"/>
    </location>
</feature>
<dbReference type="GO" id="GO:0005643">
    <property type="term" value="C:nuclear pore"/>
    <property type="evidence" value="ECO:0007669"/>
    <property type="project" value="TreeGrafter"/>
</dbReference>
<dbReference type="GO" id="GO:0005737">
    <property type="term" value="C:cytoplasm"/>
    <property type="evidence" value="ECO:0007669"/>
    <property type="project" value="TreeGrafter"/>
</dbReference>
<feature type="domain" description="RanBD1" evidence="9">
    <location>
        <begin position="2755"/>
        <end position="2891"/>
    </location>
</feature>
<feature type="domain" description="RanBP2-type" evidence="10">
    <location>
        <begin position="2194"/>
        <end position="2223"/>
    </location>
</feature>
<evidence type="ECO:0000256" key="5">
    <source>
        <dbReference type="PROSITE-ProRule" id="PRU00322"/>
    </source>
</evidence>
<dbReference type="InterPro" id="IPR036443">
    <property type="entry name" value="Znf_RanBP2_sf"/>
</dbReference>
<dbReference type="FunFam" id="2.30.29.30:FF:000018">
    <property type="entry name" value="E3 SUMO-protein ligase RanBP2"/>
    <property type="match status" value="4"/>
</dbReference>
<feature type="domain" description="RanBP2-type" evidence="10">
    <location>
        <begin position="2288"/>
        <end position="2317"/>
    </location>
</feature>
<evidence type="ECO:0000256" key="8">
    <source>
        <dbReference type="SAM" id="MobiDB-lite"/>
    </source>
</evidence>
<reference evidence="11 12" key="1">
    <citation type="journal article" date="2024" name="Insects">
        <title>An Improved Chromosome-Level Genome Assembly of the Firefly Pyrocoelia pectoralis.</title>
        <authorList>
            <person name="Fu X."/>
            <person name="Meyer-Rochow V.B."/>
            <person name="Ballantyne L."/>
            <person name="Zhu X."/>
        </authorList>
    </citation>
    <scope>NUCLEOTIDE SEQUENCE [LARGE SCALE GENOMIC DNA]</scope>
    <source>
        <tissue evidence="11">Whole body</tissue>
    </source>
</reference>
<feature type="domain" description="RanBD1" evidence="9">
    <location>
        <begin position="2020"/>
        <end position="2156"/>
    </location>
</feature>
<feature type="domain" description="RanBD1" evidence="9">
    <location>
        <begin position="1436"/>
        <end position="1569"/>
    </location>
</feature>
<keyword evidence="3 5" id="KW-0863">Zinc-finger</keyword>
<dbReference type="Pfam" id="PF00638">
    <property type="entry name" value="Ran_BP1"/>
    <property type="match status" value="5"/>
</dbReference>
<dbReference type="InterPro" id="IPR045255">
    <property type="entry name" value="RanBP1-like"/>
</dbReference>
<protein>
    <recommendedName>
        <fullName evidence="13">E3 SUMO-protein ligase RanBP2</fullName>
    </recommendedName>
</protein>
<keyword evidence="1" id="KW-0597">Phosphoprotein</keyword>
<feature type="domain" description="RanBP2-type" evidence="10">
    <location>
        <begin position="1723"/>
        <end position="1752"/>
    </location>
</feature>
<dbReference type="PANTHER" id="PTHR23138">
    <property type="entry name" value="RAN BINDING PROTEIN"/>
    <property type="match status" value="1"/>
</dbReference>
<dbReference type="PROSITE" id="PS01358">
    <property type="entry name" value="ZF_RANBP2_1"/>
    <property type="match status" value="4"/>
</dbReference>
<feature type="region of interest" description="Disordered" evidence="8">
    <location>
        <begin position="1591"/>
        <end position="1613"/>
    </location>
</feature>
<name>A0AAN7ZEG5_9COLE</name>
<keyword evidence="6" id="KW-0802">TPR repeat</keyword>
<feature type="compositionally biased region" description="Acidic residues" evidence="8">
    <location>
        <begin position="2741"/>
        <end position="2751"/>
    </location>
</feature>
<proteinExistence type="predicted"/>
<feature type="region of interest" description="Disordered" evidence="8">
    <location>
        <begin position="2908"/>
        <end position="2935"/>
    </location>
</feature>
<feature type="compositionally biased region" description="Basic and acidic residues" evidence="8">
    <location>
        <begin position="1995"/>
        <end position="2004"/>
    </location>
</feature>
<feature type="compositionally biased region" description="Basic and acidic residues" evidence="8">
    <location>
        <begin position="1591"/>
        <end position="1604"/>
    </location>
</feature>
<keyword evidence="4" id="KW-0862">Zinc</keyword>
<keyword evidence="7" id="KW-0175">Coiled coil</keyword>
<evidence type="ECO:0000256" key="7">
    <source>
        <dbReference type="SAM" id="Coils"/>
    </source>
</evidence>
<dbReference type="SMART" id="SM00028">
    <property type="entry name" value="TPR"/>
    <property type="match status" value="1"/>
</dbReference>
<dbReference type="PROSITE" id="PS50196">
    <property type="entry name" value="RANBD1"/>
    <property type="match status" value="5"/>
</dbReference>
<feature type="region of interest" description="Disordered" evidence="8">
    <location>
        <begin position="2370"/>
        <end position="2391"/>
    </location>
</feature>
<feature type="domain" description="RanBP2-type" evidence="10">
    <location>
        <begin position="1619"/>
        <end position="1648"/>
    </location>
</feature>
<evidence type="ECO:0000256" key="4">
    <source>
        <dbReference type="ARBA" id="ARBA00022833"/>
    </source>
</evidence>
<dbReference type="PROSITE" id="PS50199">
    <property type="entry name" value="ZF_RANBP2_2"/>
    <property type="match status" value="4"/>
</dbReference>
<evidence type="ECO:0000313" key="11">
    <source>
        <dbReference type="EMBL" id="KAK5640487.1"/>
    </source>
</evidence>
<dbReference type="Pfam" id="PF00641">
    <property type="entry name" value="Zn_ribbon_RanBP"/>
    <property type="match status" value="4"/>
</dbReference>
<feature type="compositionally biased region" description="Basic and acidic residues" evidence="8">
    <location>
        <begin position="1224"/>
        <end position="1240"/>
    </location>
</feature>